<dbReference type="PANTHER" id="PTHR19229:SF36">
    <property type="entry name" value="ATP-BINDING CASSETTE SUB-FAMILY A MEMBER 2"/>
    <property type="match status" value="1"/>
</dbReference>
<dbReference type="Pfam" id="PF00005">
    <property type="entry name" value="ABC_tran"/>
    <property type="match status" value="2"/>
</dbReference>
<feature type="domain" description="ABC transporter" evidence="12">
    <location>
        <begin position="1309"/>
        <end position="1534"/>
    </location>
</feature>
<evidence type="ECO:0000256" key="7">
    <source>
        <dbReference type="ARBA" id="ARBA00022840"/>
    </source>
</evidence>
<dbReference type="Gene3D" id="3.40.50.300">
    <property type="entry name" value="P-loop containing nucleotide triphosphate hydrolases"/>
    <property type="match status" value="2"/>
</dbReference>
<evidence type="ECO:0000256" key="4">
    <source>
        <dbReference type="ARBA" id="ARBA00022692"/>
    </source>
</evidence>
<evidence type="ECO:0000256" key="6">
    <source>
        <dbReference type="ARBA" id="ARBA00022741"/>
    </source>
</evidence>
<protein>
    <recommendedName>
        <fullName evidence="12">ABC transporter domain-containing protein</fullName>
    </recommendedName>
</protein>
<feature type="transmembrane region" description="Helical" evidence="11">
    <location>
        <begin position="1238"/>
        <end position="1258"/>
    </location>
</feature>
<dbReference type="GO" id="GO:0140359">
    <property type="term" value="F:ABC-type transporter activity"/>
    <property type="evidence" value="ECO:0007669"/>
    <property type="project" value="InterPro"/>
</dbReference>
<dbReference type="InterPro" id="IPR013525">
    <property type="entry name" value="ABC2_TM"/>
</dbReference>
<keyword evidence="9 11" id="KW-0472">Membrane</keyword>
<evidence type="ECO:0000256" key="10">
    <source>
        <dbReference type="SAM" id="MobiDB-lite"/>
    </source>
</evidence>
<evidence type="ECO:0000256" key="8">
    <source>
        <dbReference type="ARBA" id="ARBA00022989"/>
    </source>
</evidence>
<feature type="transmembrane region" description="Helical" evidence="11">
    <location>
        <begin position="431"/>
        <end position="451"/>
    </location>
</feature>
<keyword evidence="14" id="KW-1185">Reference proteome</keyword>
<evidence type="ECO:0000313" key="13">
    <source>
        <dbReference type="EMBL" id="CAG8951276.1"/>
    </source>
</evidence>
<dbReference type="InterPro" id="IPR026082">
    <property type="entry name" value="ABCA"/>
</dbReference>
<evidence type="ECO:0000313" key="14">
    <source>
        <dbReference type="Proteomes" id="UP000696280"/>
    </source>
</evidence>
<evidence type="ECO:0000256" key="5">
    <source>
        <dbReference type="ARBA" id="ARBA00022737"/>
    </source>
</evidence>
<feature type="domain" description="ABC transporter" evidence="12">
    <location>
        <begin position="473"/>
        <end position="708"/>
    </location>
</feature>
<comment type="subcellular location">
    <subcellularLocation>
        <location evidence="1">Membrane</location>
        <topology evidence="1">Multi-pass membrane protein</topology>
    </subcellularLocation>
</comment>
<evidence type="ECO:0000256" key="1">
    <source>
        <dbReference type="ARBA" id="ARBA00004141"/>
    </source>
</evidence>
<dbReference type="EMBL" id="CAJVRL010000041">
    <property type="protein sequence ID" value="CAG8951276.1"/>
    <property type="molecule type" value="Genomic_DNA"/>
</dbReference>
<dbReference type="GO" id="GO:0016020">
    <property type="term" value="C:membrane"/>
    <property type="evidence" value="ECO:0007669"/>
    <property type="project" value="UniProtKB-SubCell"/>
</dbReference>
<feature type="transmembrane region" description="Helical" evidence="11">
    <location>
        <begin position="350"/>
        <end position="370"/>
    </location>
</feature>
<feature type="transmembrane region" description="Helical" evidence="11">
    <location>
        <begin position="285"/>
        <end position="312"/>
    </location>
</feature>
<evidence type="ECO:0000259" key="12">
    <source>
        <dbReference type="PROSITE" id="PS50893"/>
    </source>
</evidence>
<dbReference type="PANTHER" id="PTHR19229">
    <property type="entry name" value="ATP-BINDING CASSETTE TRANSPORTER SUBFAMILY A ABCA"/>
    <property type="match status" value="1"/>
</dbReference>
<dbReference type="PROSITE" id="PS00211">
    <property type="entry name" value="ABC_TRANSPORTER_1"/>
    <property type="match status" value="1"/>
</dbReference>
<dbReference type="InterPro" id="IPR003593">
    <property type="entry name" value="AAA+_ATPase"/>
</dbReference>
<evidence type="ECO:0000256" key="9">
    <source>
        <dbReference type="ARBA" id="ARBA00023136"/>
    </source>
</evidence>
<dbReference type="SUPFAM" id="SSF52540">
    <property type="entry name" value="P-loop containing nucleoside triphosphate hydrolases"/>
    <property type="match status" value="2"/>
</dbReference>
<feature type="transmembrane region" description="Helical" evidence="11">
    <location>
        <begin position="234"/>
        <end position="264"/>
    </location>
</feature>
<dbReference type="GO" id="GO:0005524">
    <property type="term" value="F:ATP binding"/>
    <property type="evidence" value="ECO:0007669"/>
    <property type="project" value="UniProtKB-KW"/>
</dbReference>
<feature type="transmembrane region" description="Helical" evidence="11">
    <location>
        <begin position="1093"/>
        <end position="1115"/>
    </location>
</feature>
<comment type="similarity">
    <text evidence="2">Belongs to the ABC transporter superfamily. ABCA family.</text>
</comment>
<keyword evidence="4 11" id="KW-0812">Transmembrane</keyword>
<comment type="caution">
    <text evidence="13">The sequence shown here is derived from an EMBL/GenBank/DDBJ whole genome shotgun (WGS) entry which is preliminary data.</text>
</comment>
<proteinExistence type="inferred from homology"/>
<feature type="transmembrane region" description="Helical" evidence="11">
    <location>
        <begin position="1127"/>
        <end position="1147"/>
    </location>
</feature>
<dbReference type="GO" id="GO:0005319">
    <property type="term" value="F:lipid transporter activity"/>
    <property type="evidence" value="ECO:0007669"/>
    <property type="project" value="TreeGrafter"/>
</dbReference>
<keyword evidence="6" id="KW-0547">Nucleotide-binding</keyword>
<evidence type="ECO:0000256" key="11">
    <source>
        <dbReference type="SAM" id="Phobius"/>
    </source>
</evidence>
<dbReference type="InterPro" id="IPR027417">
    <property type="entry name" value="P-loop_NTPase"/>
</dbReference>
<organism evidence="13 14">
    <name type="scientific">Hymenoscyphus fraxineus</name>
    <dbReference type="NCBI Taxonomy" id="746836"/>
    <lineage>
        <taxon>Eukaryota</taxon>
        <taxon>Fungi</taxon>
        <taxon>Dikarya</taxon>
        <taxon>Ascomycota</taxon>
        <taxon>Pezizomycotina</taxon>
        <taxon>Leotiomycetes</taxon>
        <taxon>Helotiales</taxon>
        <taxon>Helotiaceae</taxon>
        <taxon>Hymenoscyphus</taxon>
    </lineage>
</organism>
<keyword evidence="3" id="KW-0813">Transport</keyword>
<evidence type="ECO:0000256" key="2">
    <source>
        <dbReference type="ARBA" id="ARBA00008869"/>
    </source>
</evidence>
<feature type="region of interest" description="Disordered" evidence="10">
    <location>
        <begin position="773"/>
        <end position="795"/>
    </location>
</feature>
<feature type="transmembrane region" description="Helical" evidence="11">
    <location>
        <begin position="318"/>
        <end position="338"/>
    </location>
</feature>
<evidence type="ECO:0000256" key="3">
    <source>
        <dbReference type="ARBA" id="ARBA00022448"/>
    </source>
</evidence>
<dbReference type="Proteomes" id="UP000696280">
    <property type="component" value="Unassembled WGS sequence"/>
</dbReference>
<keyword evidence="5" id="KW-0677">Repeat</keyword>
<dbReference type="InterPro" id="IPR017871">
    <property type="entry name" value="ABC_transporter-like_CS"/>
</dbReference>
<reference evidence="13" key="1">
    <citation type="submission" date="2021-07" db="EMBL/GenBank/DDBJ databases">
        <authorList>
            <person name="Durling M."/>
        </authorList>
    </citation>
    <scope>NUCLEOTIDE SEQUENCE</scope>
</reference>
<gene>
    <name evidence="13" type="ORF">HYFRA_00008025</name>
</gene>
<sequence length="1627" mass="177032">MGTFQPSQWRRIYRQTLTLMHKNFLIFSKAPISTTLRCLIFPIAATLVFVLLKHIGDTDSYGYTKNDWGIANSTFPVKDLASAITASSSQKLIFVRNGLAVEEIDSTIKGVLGQPGMEAVPSHIVDNPNELFDLCKQSLQGHSDCFAAVIFQISNETTIEYTIAVDNSFVGSYDSYGSYQDDKSKTSQTLLPLQWALNSHLGGFSTVSRPSVQPRGGNNYASTYEPPPSSTAELWLSIISTFVAPVFILILIGVVYHLAIFVAAERESSMSELMAAQKVSITPRVLSTFLSFFILYFPGFLISSILMTQILFTKTSDILVLFLTLLAGASTITSAHFLASFFRKAQLAGLYTSTLVTALSLVTLCMSLTVENPSVQVTALSAVFPPIAWATLIGDIARREYYQQSFSLAQINGNQKDVDGFIVKYQIMSGYLYILFFILQTVLYSAATYAVERGLWGVTRKYTTIDATSDVAVRCTSLSKTYNAKRRWYFPFLKKGKSVRAVDSLNLEVKKGSVTFLLGPNGGGKTTTLKCIAGMTTMNNGSQLELNEAGLVFGICPQNNVFWDELSVQEHIQIWRKLKTAAVDDLTADNDDVIMECDLLEKTRARAKTLSGGQMRKLQLAIAFVGGSNVVAIDEASSGLDPLSRRNIWNIIQKGHARRSVLVTTHFLDEADVLADHIAIVYKGKLVCEGPAPSLKAAFGEKYLIRSNEESDGETEVHQASNSADATKMVQELERATNNTYSCSYPTLEQVFLKVTSESSAAIRQAGGDGIIGDGVASSTTEKEEPENFDDSKSPDLALDVGQSIGFLHQVKALLGKRYALLTQKAGWISYGINLIIPIIIAAAVAKYVLKYEPIQTCATNSELLRNPSLSQSSTRLYSDSETNQRFGPLTGFYSPSLYNTRDSPVALLGPAAQFSGDVQNELYVNGINTFASSSYTNSSPSSSSQLGNRVLVNSSEALAARLSAKASSSSYRSSSNIPVPIWAPTPQTAVFFYDTAEDMSGLSANIIGFNYLTYRIANATNPPGGAKMVVTYLRTMRTPANVVNGFAMPLSALIVIAFIACTSISVIYPVYERVMRVRALQYCNGVSPAALWVAYLLFDMQFIFIQAIFVYGLLYASVPHVYYQGSYIFGAFILFGIATYLGCYLLSLFVKKAAFAIAAGVHVLLFICYLLGYVGAQSTAGPKLFETYSALQYGLGLTSPAANLARALWVATNSFEILCGKYGDADVSRPFAYVRYGSVYCNLILQILFLTAMLIIHEYGSADWVRRNITQRGLPPHLSYIVESSNSEALAGLKNTGSSTTSPAEEILTVSHLTKYFNKLSAVEDVSFSINSNSTLALLGGNGAGKTTVINMIRGVLVPNFGSITLDNINVLTAGQKARIHMGVCPQDDAIDNLTVYQTLRFYGCVKGLKNVEGNVEKVLEALKITTFRNYTVAALSGGTRRKLSVAIALLGNPRVLLLDEPSTGQDAGAKRILWKTLKDISANRAILLTTHSMEEAEALATGVAIMGTKMLATGTLSELQVEYGGMYMIRAVRAPGTNASNIEGIVRETFSGVRNYQDGCGQISFNLPFEKKELGSIMRRMEGLKGEGVDVQVGVKVISDYTINSPSLEEVFMNVAREAGATVGV</sequence>
<feature type="transmembrane region" description="Helical" evidence="11">
    <location>
        <begin position="1154"/>
        <end position="1177"/>
    </location>
</feature>
<accession>A0A9N9PLL5</accession>
<dbReference type="CDD" id="cd03263">
    <property type="entry name" value="ABC_subfamily_A"/>
    <property type="match status" value="2"/>
</dbReference>
<dbReference type="OrthoDB" id="8061355at2759"/>
<dbReference type="InterPro" id="IPR003439">
    <property type="entry name" value="ABC_transporter-like_ATP-bd"/>
</dbReference>
<keyword evidence="8 11" id="KW-1133">Transmembrane helix</keyword>
<dbReference type="SMART" id="SM00382">
    <property type="entry name" value="AAA"/>
    <property type="match status" value="2"/>
</dbReference>
<dbReference type="GO" id="GO:0016887">
    <property type="term" value="F:ATP hydrolysis activity"/>
    <property type="evidence" value="ECO:0007669"/>
    <property type="project" value="InterPro"/>
</dbReference>
<keyword evidence="7" id="KW-0067">ATP-binding</keyword>
<dbReference type="Pfam" id="PF12698">
    <property type="entry name" value="ABC2_membrane_3"/>
    <property type="match status" value="2"/>
</dbReference>
<name>A0A9N9PLL5_9HELO</name>
<feature type="transmembrane region" description="Helical" evidence="11">
    <location>
        <begin position="1047"/>
        <end position="1072"/>
    </location>
</feature>
<dbReference type="PROSITE" id="PS50893">
    <property type="entry name" value="ABC_TRANSPORTER_2"/>
    <property type="match status" value="2"/>
</dbReference>